<keyword evidence="1" id="KW-0813">Transport</keyword>
<protein>
    <submittedName>
        <fullName evidence="5">ATP-binding cassette domain-containing protein</fullName>
    </submittedName>
</protein>
<organism evidence="5 6">
    <name type="scientific">Mucilaginibacter celer</name>
    <dbReference type="NCBI Taxonomy" id="2305508"/>
    <lineage>
        <taxon>Bacteria</taxon>
        <taxon>Pseudomonadati</taxon>
        <taxon>Bacteroidota</taxon>
        <taxon>Sphingobacteriia</taxon>
        <taxon>Sphingobacteriales</taxon>
        <taxon>Sphingobacteriaceae</taxon>
        <taxon>Mucilaginibacter</taxon>
    </lineage>
</organism>
<dbReference type="RefSeq" id="WP_119406435.1">
    <property type="nucleotide sequence ID" value="NZ_CP032869.1"/>
</dbReference>
<dbReference type="KEGG" id="muh:HYN43_023965"/>
<keyword evidence="2" id="KW-0547">Nucleotide-binding</keyword>
<dbReference type="EMBL" id="CP032869">
    <property type="protein sequence ID" value="AYL98154.1"/>
    <property type="molecule type" value="Genomic_DNA"/>
</dbReference>
<dbReference type="PANTHER" id="PTHR42781">
    <property type="entry name" value="SPERMIDINE/PUTRESCINE IMPORT ATP-BINDING PROTEIN POTA"/>
    <property type="match status" value="1"/>
</dbReference>
<gene>
    <name evidence="5" type="ORF">HYN43_023965</name>
</gene>
<evidence type="ECO:0000256" key="3">
    <source>
        <dbReference type="ARBA" id="ARBA00022840"/>
    </source>
</evidence>
<keyword evidence="3 5" id="KW-0067">ATP-binding</keyword>
<dbReference type="InterPro" id="IPR017871">
    <property type="entry name" value="ABC_transporter-like_CS"/>
</dbReference>
<dbReference type="SUPFAM" id="SSF52540">
    <property type="entry name" value="P-loop containing nucleoside triphosphate hydrolases"/>
    <property type="match status" value="1"/>
</dbReference>
<evidence type="ECO:0000259" key="4">
    <source>
        <dbReference type="PROSITE" id="PS50893"/>
    </source>
</evidence>
<sequence length="210" mass="23779">MIRINIEKRMRAYKGEQVLRIDRTFVAGSITKIYGPSGSGKTTLLKLIAGLSNPDEGEIVVNGNPWYDSSRKINLSPQKRNTGFVFQNYAVFPNMTVLEHLKYAVKDAEWIKRLLHLGRLDTLSTHKPDHLSGGQQQRLAILRALAIKPKVLLMDEPFSALDSKMKMELIGELKPLLSELGVTTLIVSHNQQELEFFEGEVMDFEEIIDN</sequence>
<dbReference type="GO" id="GO:0005524">
    <property type="term" value="F:ATP binding"/>
    <property type="evidence" value="ECO:0007669"/>
    <property type="project" value="UniProtKB-KW"/>
</dbReference>
<dbReference type="Gene3D" id="3.40.50.300">
    <property type="entry name" value="P-loop containing nucleotide triphosphate hydrolases"/>
    <property type="match status" value="1"/>
</dbReference>
<reference evidence="5 6" key="1">
    <citation type="submission" date="2018-10" db="EMBL/GenBank/DDBJ databases">
        <title>Genome sequencing of Mucilaginibacter sp. HYN0043.</title>
        <authorList>
            <person name="Kim M."/>
            <person name="Yi H."/>
        </authorList>
    </citation>
    <scope>NUCLEOTIDE SEQUENCE [LARGE SCALE GENOMIC DNA]</scope>
    <source>
        <strain evidence="5 6">HYN0043</strain>
    </source>
</reference>
<accession>A0A494VT80</accession>
<dbReference type="AlphaFoldDB" id="A0A494VT80"/>
<dbReference type="Pfam" id="PF00005">
    <property type="entry name" value="ABC_tran"/>
    <property type="match status" value="1"/>
</dbReference>
<dbReference type="PROSITE" id="PS00211">
    <property type="entry name" value="ABC_TRANSPORTER_1"/>
    <property type="match status" value="1"/>
</dbReference>
<evidence type="ECO:0000256" key="1">
    <source>
        <dbReference type="ARBA" id="ARBA00022448"/>
    </source>
</evidence>
<dbReference type="GO" id="GO:0016887">
    <property type="term" value="F:ATP hydrolysis activity"/>
    <property type="evidence" value="ECO:0007669"/>
    <property type="project" value="InterPro"/>
</dbReference>
<evidence type="ECO:0000313" key="6">
    <source>
        <dbReference type="Proteomes" id="UP000270046"/>
    </source>
</evidence>
<dbReference type="OrthoDB" id="9782239at2"/>
<dbReference type="SMART" id="SM00382">
    <property type="entry name" value="AAA"/>
    <property type="match status" value="1"/>
</dbReference>
<dbReference type="InterPro" id="IPR050093">
    <property type="entry name" value="ABC_SmlMolc_Importer"/>
</dbReference>
<evidence type="ECO:0000256" key="2">
    <source>
        <dbReference type="ARBA" id="ARBA00022741"/>
    </source>
</evidence>
<name>A0A494VT80_9SPHI</name>
<dbReference type="InterPro" id="IPR003439">
    <property type="entry name" value="ABC_transporter-like_ATP-bd"/>
</dbReference>
<dbReference type="InterPro" id="IPR027417">
    <property type="entry name" value="P-loop_NTPase"/>
</dbReference>
<proteinExistence type="predicted"/>
<feature type="domain" description="ABC transporter" evidence="4">
    <location>
        <begin position="1"/>
        <end position="209"/>
    </location>
</feature>
<dbReference type="Proteomes" id="UP000270046">
    <property type="component" value="Chromosome"/>
</dbReference>
<dbReference type="InterPro" id="IPR003593">
    <property type="entry name" value="AAA+_ATPase"/>
</dbReference>
<dbReference type="PROSITE" id="PS50893">
    <property type="entry name" value="ABC_TRANSPORTER_2"/>
    <property type="match status" value="1"/>
</dbReference>
<keyword evidence="6" id="KW-1185">Reference proteome</keyword>
<dbReference type="PANTHER" id="PTHR42781:SF4">
    <property type="entry name" value="SPERMIDINE_PUTRESCINE IMPORT ATP-BINDING PROTEIN POTA"/>
    <property type="match status" value="1"/>
</dbReference>
<evidence type="ECO:0000313" key="5">
    <source>
        <dbReference type="EMBL" id="AYL98154.1"/>
    </source>
</evidence>